<feature type="transmembrane region" description="Helical" evidence="6">
    <location>
        <begin position="295"/>
        <end position="317"/>
    </location>
</feature>
<dbReference type="InterPro" id="IPR025405">
    <property type="entry name" value="DUF4131"/>
</dbReference>
<evidence type="ECO:0000256" key="5">
    <source>
        <dbReference type="ARBA" id="ARBA00023136"/>
    </source>
</evidence>
<comment type="caution">
    <text evidence="8">The sequence shown here is derived from an EMBL/GenBank/DDBJ whole genome shotgun (WGS) entry which is preliminary data.</text>
</comment>
<feature type="domain" description="Metallo-beta-lactamase" evidence="7">
    <location>
        <begin position="584"/>
        <end position="773"/>
    </location>
</feature>
<dbReference type="NCBIfam" id="TIGR00361">
    <property type="entry name" value="ComEC_Rec2"/>
    <property type="match status" value="1"/>
</dbReference>
<evidence type="ECO:0000256" key="4">
    <source>
        <dbReference type="ARBA" id="ARBA00022989"/>
    </source>
</evidence>
<comment type="subcellular location">
    <subcellularLocation>
        <location evidence="1">Cell membrane</location>
        <topology evidence="1">Multi-pass membrane protein</topology>
    </subcellularLocation>
</comment>
<keyword evidence="4 6" id="KW-1133">Transmembrane helix</keyword>
<dbReference type="CDD" id="cd07731">
    <property type="entry name" value="ComA-like_MBL-fold"/>
    <property type="match status" value="1"/>
</dbReference>
<feature type="transmembrane region" description="Helical" evidence="6">
    <location>
        <begin position="363"/>
        <end position="382"/>
    </location>
</feature>
<name>A0A0J1HGT7_9GAMM</name>
<feature type="transmembrane region" description="Helical" evidence="6">
    <location>
        <begin position="489"/>
        <end position="512"/>
    </location>
</feature>
<feature type="transmembrane region" description="Helical" evidence="6">
    <location>
        <begin position="261"/>
        <end position="283"/>
    </location>
</feature>
<accession>A0A0J1HGT7</accession>
<feature type="transmembrane region" description="Helical" evidence="6">
    <location>
        <begin position="32"/>
        <end position="56"/>
    </location>
</feature>
<evidence type="ECO:0000313" key="9">
    <source>
        <dbReference type="Proteomes" id="UP000035909"/>
    </source>
</evidence>
<dbReference type="STRING" id="320778.ABT57_05080"/>
<dbReference type="GO" id="GO:0030420">
    <property type="term" value="P:establishment of competence for transformation"/>
    <property type="evidence" value="ECO:0007669"/>
    <property type="project" value="InterPro"/>
</dbReference>
<keyword evidence="3 6" id="KW-0812">Transmembrane</keyword>
<dbReference type="InterPro" id="IPR036866">
    <property type="entry name" value="RibonucZ/Hydroxyglut_hydro"/>
</dbReference>
<dbReference type="NCBIfam" id="TIGR00360">
    <property type="entry name" value="ComEC_N-term"/>
    <property type="match status" value="1"/>
</dbReference>
<dbReference type="InterPro" id="IPR004477">
    <property type="entry name" value="ComEC_N"/>
</dbReference>
<feature type="transmembrane region" description="Helical" evidence="6">
    <location>
        <begin position="518"/>
        <end position="535"/>
    </location>
</feature>
<dbReference type="InterPro" id="IPR004797">
    <property type="entry name" value="Competence_ComEC/Rec2"/>
</dbReference>
<keyword evidence="9" id="KW-1185">Reference proteome</keyword>
<keyword evidence="2" id="KW-1003">Cell membrane</keyword>
<dbReference type="SMART" id="SM00849">
    <property type="entry name" value="Lactamase_B"/>
    <property type="match status" value="1"/>
</dbReference>
<feature type="transmembrane region" description="Helical" evidence="6">
    <location>
        <begin position="442"/>
        <end position="468"/>
    </location>
</feature>
<protein>
    <recommendedName>
        <fullName evidence="7">Metallo-beta-lactamase domain-containing protein</fullName>
    </recommendedName>
</protein>
<feature type="transmembrane region" description="Helical" evidence="6">
    <location>
        <begin position="338"/>
        <end position="357"/>
    </location>
</feature>
<dbReference type="GO" id="GO:0005886">
    <property type="term" value="C:plasma membrane"/>
    <property type="evidence" value="ECO:0007669"/>
    <property type="project" value="UniProtKB-SubCell"/>
</dbReference>
<dbReference type="Pfam" id="PF00753">
    <property type="entry name" value="Lactamase_B"/>
    <property type="match status" value="1"/>
</dbReference>
<sequence length="843" mass="93296">MLQGAAAMAIGLLSLHFWPALPSYHATMTLCLIGGLVCAYFRLNLLIYVAFGALLANVSATSYLKKVQFAAVEAGNIIIVGEVRSLLNVRKNNTVFEFVSSETWRHNPDFTLNPASTAPVAEPSPTRPVHDSAVYQPKTLRLQLRWPVAETLVEPLPELRPGELWQLEVRLRPPAGRVNSAGYDKERHFVGQGIHGTGIVVGGHRLKDNTDTLARWRQLAFEQALERTQVLEYQPYLLALSFGYRDLLGDSEWALLRDSGLAHLMAISGLHIGLAVLCGWGIGRRLRGVLPDHAAWQWLPIWLGLLAGLLYAWLAGFSHPTVRALLMSSMVLLLLRQAIVWSGWHILLVVFAVSLAINPLASYAMGFWLSFIAVLVILLAAASGIRPQQRAGQTGWQQWREKLVSLALMQAALLCLMLPVQWVGFGGFAPLAPLVNFLVVPWVSMVTVPLVLLALLLSFWPAGAAWLWMLADRSLELALFIARFSQGTWWPISLNGGPVIIGVTALVIAFWLLPWKRFPALLLSGVLLVLLWGNAARLPFVPELFTPFEVQQSAGLLVEQPMSIERQQQSTPMPWTVDLLDVGHGLAVVIERNGRAVLYDTGNRWPQGSIASSVIEPVLHRRGIFQLDGLILSHADSDHAGGTDYVIERFKPVWRRSSDVRPGFMPCVRGQQWQWQGLIFRAVWPPKQVARAANPHSCVVAITDPTGFNGDRAPVTVLLTGDIDAISELLLTRLEPDLQPDILLVPHHGSQTSSTATWLSAMSPEYALVSVARFNPWQLPSASIRQRYLAQGIPWLSTAETGQVTLTMSADGIKVERYRQDRKAAWFRPENQIVSPVDSSVEN</sequence>
<dbReference type="Pfam" id="PF03772">
    <property type="entry name" value="Competence"/>
    <property type="match status" value="1"/>
</dbReference>
<dbReference type="PATRIC" id="fig|320778.3.peg.1097"/>
<dbReference type="AlphaFoldDB" id="A0A0J1HGT7"/>
<gene>
    <name evidence="8" type="ORF">ABT57_05080</name>
</gene>
<dbReference type="Proteomes" id="UP000035909">
    <property type="component" value="Unassembled WGS sequence"/>
</dbReference>
<evidence type="ECO:0000259" key="7">
    <source>
        <dbReference type="SMART" id="SM00849"/>
    </source>
</evidence>
<dbReference type="InterPro" id="IPR052159">
    <property type="entry name" value="Competence_DNA_uptake"/>
</dbReference>
<proteinExistence type="predicted"/>
<dbReference type="SUPFAM" id="SSF56281">
    <property type="entry name" value="Metallo-hydrolase/oxidoreductase"/>
    <property type="match status" value="1"/>
</dbReference>
<evidence type="ECO:0000256" key="3">
    <source>
        <dbReference type="ARBA" id="ARBA00022692"/>
    </source>
</evidence>
<organism evidence="8 9">
    <name type="scientific">Photobacterium ganghwense</name>
    <dbReference type="NCBI Taxonomy" id="320778"/>
    <lineage>
        <taxon>Bacteria</taxon>
        <taxon>Pseudomonadati</taxon>
        <taxon>Pseudomonadota</taxon>
        <taxon>Gammaproteobacteria</taxon>
        <taxon>Vibrionales</taxon>
        <taxon>Vibrionaceae</taxon>
        <taxon>Photobacterium</taxon>
    </lineage>
</organism>
<dbReference type="PANTHER" id="PTHR30619:SF1">
    <property type="entry name" value="RECOMBINATION PROTEIN 2"/>
    <property type="match status" value="1"/>
</dbReference>
<dbReference type="Gene3D" id="3.60.15.10">
    <property type="entry name" value="Ribonuclease Z/Hydroxyacylglutathione hydrolase-like"/>
    <property type="match status" value="1"/>
</dbReference>
<keyword evidence="5 6" id="KW-0472">Membrane</keyword>
<evidence type="ECO:0000256" key="2">
    <source>
        <dbReference type="ARBA" id="ARBA00022475"/>
    </source>
</evidence>
<evidence type="ECO:0000256" key="1">
    <source>
        <dbReference type="ARBA" id="ARBA00004651"/>
    </source>
</evidence>
<dbReference type="EMBL" id="LDOU01000005">
    <property type="protein sequence ID" value="KLV10819.1"/>
    <property type="molecule type" value="Genomic_DNA"/>
</dbReference>
<dbReference type="InterPro" id="IPR001279">
    <property type="entry name" value="Metallo-B-lactamas"/>
</dbReference>
<reference evidence="8 9" key="1">
    <citation type="submission" date="2015-05" db="EMBL/GenBank/DDBJ databases">
        <title>Photobacterium galathea sp. nov.</title>
        <authorList>
            <person name="Machado H."/>
            <person name="Gram L."/>
        </authorList>
    </citation>
    <scope>NUCLEOTIDE SEQUENCE [LARGE SCALE GENOMIC DNA]</scope>
    <source>
        <strain evidence="8 9">DSM 22954</strain>
    </source>
</reference>
<dbReference type="OrthoDB" id="9761531at2"/>
<dbReference type="RefSeq" id="WP_047884118.1">
    <property type="nucleotide sequence ID" value="NZ_PYMI01000001.1"/>
</dbReference>
<dbReference type="PANTHER" id="PTHR30619">
    <property type="entry name" value="DNA INTERNALIZATION/COMPETENCE PROTEIN COMEC/REC2"/>
    <property type="match status" value="1"/>
</dbReference>
<evidence type="ECO:0000313" key="8">
    <source>
        <dbReference type="EMBL" id="KLV10819.1"/>
    </source>
</evidence>
<evidence type="ECO:0000256" key="6">
    <source>
        <dbReference type="SAM" id="Phobius"/>
    </source>
</evidence>
<dbReference type="Pfam" id="PF13567">
    <property type="entry name" value="DUF4131"/>
    <property type="match status" value="1"/>
</dbReference>
<dbReference type="InterPro" id="IPR035681">
    <property type="entry name" value="ComA-like_MBL"/>
</dbReference>